<dbReference type="Gene3D" id="1.10.150.870">
    <property type="match status" value="1"/>
</dbReference>
<dbReference type="PANTHER" id="PTHR32294:SF0">
    <property type="entry name" value="DNA POLYMERASE III SUBUNIT ALPHA"/>
    <property type="match status" value="1"/>
</dbReference>
<keyword evidence="3" id="KW-1185">Reference proteome</keyword>
<protein>
    <submittedName>
        <fullName evidence="2">Putative DNA polymerase III alpha subunit</fullName>
    </submittedName>
</protein>
<dbReference type="EMBL" id="DQ499600">
    <property type="protein sequence ID" value="ABF57512.1"/>
    <property type="molecule type" value="Genomic_DNA"/>
</dbReference>
<evidence type="ECO:0000259" key="1">
    <source>
        <dbReference type="Pfam" id="PF17657"/>
    </source>
</evidence>
<dbReference type="InterPro" id="IPR004805">
    <property type="entry name" value="DnaE2/DnaE/PolC"/>
</dbReference>
<evidence type="ECO:0000313" key="2">
    <source>
        <dbReference type="EMBL" id="ABF57512.1"/>
    </source>
</evidence>
<dbReference type="PANTHER" id="PTHR32294">
    <property type="entry name" value="DNA POLYMERASE III SUBUNIT ALPHA"/>
    <property type="match status" value="1"/>
</dbReference>
<dbReference type="OrthoDB" id="10712at10239"/>
<dbReference type="RefSeq" id="YP_001468960.1">
    <property type="nucleotide sequence ID" value="NC_009816.1"/>
</dbReference>
<proteinExistence type="predicted"/>
<dbReference type="GO" id="GO:0008408">
    <property type="term" value="F:3'-5' exonuclease activity"/>
    <property type="evidence" value="ECO:0007669"/>
    <property type="project" value="InterPro"/>
</dbReference>
<sequence>MTLSLQTMYDLPYDDEETLKEFAKDNLTGIFQFEGRATRSIMKKIYSGTDNVPDFMTLADVNALSRPGSLISGMTAEYIDVARGKEPRKIHPVVDEILSETNNCLVYQEQVMQIGSRFGGLSDHEIGRLRKIIGAKQAGGAFEEFWIKFRDGARDTVGADEALSREVWDYMAASASYLFNIAHAISYALVAYWCMYLKVHHPAEFYAASLKSASKKSKTKGKIDPQLPLLQEAIANGLTVSPPHPRLSGVSWEPNEHRTGVVGGFTQIPGVGEKTAEKMLEARNKSSSSAWDGDAIVEWEDFAPHVAGYGTKAAEKARDLCSKPDPFGIQLTDSATYTLRSSIQRGEIPLTEPDATSASIPSQVGQQVVYIGHVISVKKIDVINEMRQRKNMTTEEVTASLTKPHLATKGKVICVDEAGGEVHLNISRYLFPELEAELDDIDLKKVFVVHAIGQASNNSGPAIQVEDMTTIEIEDS</sequence>
<feature type="domain" description="DNA polymerase III alpha subunit finger" evidence="1">
    <location>
        <begin position="8"/>
        <end position="154"/>
    </location>
</feature>
<dbReference type="Pfam" id="PF17657">
    <property type="entry name" value="DNA_pol3_finger"/>
    <property type="match status" value="1"/>
</dbReference>
<accession>A7IYC9</accession>
<evidence type="ECO:0000313" key="3">
    <source>
        <dbReference type="Proteomes" id="UP000002414"/>
    </source>
</evidence>
<name>A7IYC9_9CAUD</name>
<dbReference type="InterPro" id="IPR040982">
    <property type="entry name" value="DNA_pol3_finger"/>
</dbReference>
<dbReference type="GeneID" id="5745485"/>
<dbReference type="GO" id="GO:0006260">
    <property type="term" value="P:DNA replication"/>
    <property type="evidence" value="ECO:0007669"/>
    <property type="project" value="InterPro"/>
</dbReference>
<dbReference type="KEGG" id="vg:5745485"/>
<dbReference type="Proteomes" id="UP000002414">
    <property type="component" value="Segment"/>
</dbReference>
<organism evidence="2 3">
    <name type="scientific">Corynebacterium phage P1201</name>
    <dbReference type="NCBI Taxonomy" id="384848"/>
    <lineage>
        <taxon>Viruses</taxon>
        <taxon>Duplodnaviria</taxon>
        <taxon>Heunggongvirae</taxon>
        <taxon>Uroviricota</taxon>
        <taxon>Caudoviricetes</taxon>
        <taxon>Zierdtviridae</taxon>
        <taxon>Toshachvirinae</taxon>
        <taxon>Chunghsingvirus</taxon>
        <taxon>Chunghsingvirus P1201</taxon>
        <taxon>Corynebacterium virus P1201</taxon>
    </lineage>
</organism>
<reference evidence="2 3" key="1">
    <citation type="journal article" date="2008" name="Virology">
        <title>Genome sequence of the lytic bacteriophage P1201 from Corynebacterium glutamicum NCHU 87078: Evolutionary relationships to phages from Corynebacterineae.</title>
        <authorList>
            <person name="Chen C.L."/>
            <person name="Pan T.Y."/>
            <person name="Kan S.C."/>
            <person name="Kuan Y.C."/>
            <person name="Hong L.Y."/>
            <person name="Chiu K.R."/>
            <person name="Sheu C.S."/>
            <person name="Yang J.S."/>
            <person name="Hsu W.H."/>
            <person name="Hu H.Y."/>
        </authorList>
    </citation>
    <scope>NUCLEOTIDE SEQUENCE</scope>
</reference>